<evidence type="ECO:0000256" key="3">
    <source>
        <dbReference type="ARBA" id="ARBA00023125"/>
    </source>
</evidence>
<dbReference type="PANTHER" id="PTHR30346">
    <property type="entry name" value="TRANSCRIPTIONAL DUAL REGULATOR HCAR-RELATED"/>
    <property type="match status" value="1"/>
</dbReference>
<reference evidence="7" key="1">
    <citation type="submission" date="2016-03" db="EMBL/GenBank/DDBJ databases">
        <title>Complete genome sequence of the type strain Actinoalloteichus hymeniacidonis DSM 45092.</title>
        <authorList>
            <person name="Schaffert L."/>
            <person name="Albersmeier A."/>
            <person name="Winkler A."/>
            <person name="Kalinowski J."/>
            <person name="Zotchev S."/>
            <person name="Ruckert C."/>
        </authorList>
    </citation>
    <scope>NUCLEOTIDE SEQUENCE [LARGE SCALE GENOMIC DNA]</scope>
    <source>
        <strain evidence="7">HPA177(T) (DSM 45092(T))</strain>
    </source>
</reference>
<dbReference type="PROSITE" id="PS50931">
    <property type="entry name" value="HTH_LYSR"/>
    <property type="match status" value="1"/>
</dbReference>
<dbReference type="GO" id="GO:0003700">
    <property type="term" value="F:DNA-binding transcription factor activity"/>
    <property type="evidence" value="ECO:0007669"/>
    <property type="project" value="InterPro"/>
</dbReference>
<sequence length="304" mass="32475">MAVVRLGPVADSYPSPHELRLLLAVERTGSFTGAAEELGLTQSAVSHAVRTIERKIGAVLFERGRTGSGPTDAGERALVHARHILRQYEVLQVEARGAANGRIGGPLRIAAFRTAALHLLPAALDRLASRHPELSPQVSIVRELGRGPMGEVADGRADVAVATLPEDVVPEPGLLVGELLREPYLFVYPTGHPAPRTLPLIDWDENCSAATLGWWSSQDWLPPAKITAADDGVVLQMVAQGLGMAILPKLSLTNAPAGVTITQLGDQAPTRRTVHLTSRAGAHSLGVRELVHALRATRDEQLTR</sequence>
<evidence type="ECO:0000313" key="6">
    <source>
        <dbReference type="EMBL" id="AOS64134.1"/>
    </source>
</evidence>
<name>A0AAC9HRQ5_9PSEU</name>
<dbReference type="CDD" id="cd05466">
    <property type="entry name" value="PBP2_LTTR_substrate"/>
    <property type="match status" value="1"/>
</dbReference>
<evidence type="ECO:0000259" key="5">
    <source>
        <dbReference type="PROSITE" id="PS50931"/>
    </source>
</evidence>
<comment type="similarity">
    <text evidence="1">Belongs to the LysR transcriptional regulatory family.</text>
</comment>
<dbReference type="GO" id="GO:0032993">
    <property type="term" value="C:protein-DNA complex"/>
    <property type="evidence" value="ECO:0007669"/>
    <property type="project" value="TreeGrafter"/>
</dbReference>
<evidence type="ECO:0000313" key="7">
    <source>
        <dbReference type="Proteomes" id="UP000095210"/>
    </source>
</evidence>
<dbReference type="PANTHER" id="PTHR30346:SF28">
    <property type="entry name" value="HTH-TYPE TRANSCRIPTIONAL REGULATOR CYNR"/>
    <property type="match status" value="1"/>
</dbReference>
<dbReference type="Gene3D" id="3.40.190.10">
    <property type="entry name" value="Periplasmic binding protein-like II"/>
    <property type="match status" value="2"/>
</dbReference>
<dbReference type="InterPro" id="IPR036388">
    <property type="entry name" value="WH-like_DNA-bd_sf"/>
</dbReference>
<dbReference type="AlphaFoldDB" id="A0AAC9HRQ5"/>
<dbReference type="InterPro" id="IPR005119">
    <property type="entry name" value="LysR_subst-bd"/>
</dbReference>
<gene>
    <name evidence="6" type="ORF">TL08_16670</name>
</gene>
<keyword evidence="2" id="KW-0805">Transcription regulation</keyword>
<proteinExistence type="inferred from homology"/>
<dbReference type="KEGG" id="ahm:TL08_16670"/>
<dbReference type="GO" id="GO:0003677">
    <property type="term" value="F:DNA binding"/>
    <property type="evidence" value="ECO:0007669"/>
    <property type="project" value="UniProtKB-KW"/>
</dbReference>
<dbReference type="PRINTS" id="PR00039">
    <property type="entry name" value="HTHLYSR"/>
</dbReference>
<evidence type="ECO:0000256" key="2">
    <source>
        <dbReference type="ARBA" id="ARBA00023015"/>
    </source>
</evidence>
<evidence type="ECO:0000256" key="4">
    <source>
        <dbReference type="ARBA" id="ARBA00023163"/>
    </source>
</evidence>
<dbReference type="Gene3D" id="1.10.10.10">
    <property type="entry name" value="Winged helix-like DNA-binding domain superfamily/Winged helix DNA-binding domain"/>
    <property type="match status" value="1"/>
</dbReference>
<dbReference type="InterPro" id="IPR000847">
    <property type="entry name" value="LysR_HTH_N"/>
</dbReference>
<organism evidence="6 7">
    <name type="scientific">Actinoalloteichus hymeniacidonis</name>
    <dbReference type="NCBI Taxonomy" id="340345"/>
    <lineage>
        <taxon>Bacteria</taxon>
        <taxon>Bacillati</taxon>
        <taxon>Actinomycetota</taxon>
        <taxon>Actinomycetes</taxon>
        <taxon>Pseudonocardiales</taxon>
        <taxon>Pseudonocardiaceae</taxon>
        <taxon>Actinoalloteichus</taxon>
    </lineage>
</organism>
<dbReference type="InterPro" id="IPR036390">
    <property type="entry name" value="WH_DNA-bd_sf"/>
</dbReference>
<dbReference type="EMBL" id="CP014859">
    <property type="protein sequence ID" value="AOS64134.1"/>
    <property type="molecule type" value="Genomic_DNA"/>
</dbReference>
<dbReference type="Proteomes" id="UP000095210">
    <property type="component" value="Chromosome"/>
</dbReference>
<keyword evidence="7" id="KW-1185">Reference proteome</keyword>
<dbReference type="Pfam" id="PF00126">
    <property type="entry name" value="HTH_1"/>
    <property type="match status" value="1"/>
</dbReference>
<keyword evidence="4" id="KW-0804">Transcription</keyword>
<dbReference type="SUPFAM" id="SSF53850">
    <property type="entry name" value="Periplasmic binding protein-like II"/>
    <property type="match status" value="1"/>
</dbReference>
<feature type="domain" description="HTH lysR-type" evidence="5">
    <location>
        <begin position="14"/>
        <end position="71"/>
    </location>
</feature>
<accession>A0AAC9HRQ5</accession>
<dbReference type="Pfam" id="PF03466">
    <property type="entry name" value="LysR_substrate"/>
    <property type="match status" value="1"/>
</dbReference>
<keyword evidence="3" id="KW-0238">DNA-binding</keyword>
<protein>
    <submittedName>
        <fullName evidence="6">Transcriptional regulator</fullName>
    </submittedName>
</protein>
<dbReference type="SUPFAM" id="SSF46785">
    <property type="entry name" value="Winged helix' DNA-binding domain"/>
    <property type="match status" value="1"/>
</dbReference>
<evidence type="ECO:0000256" key="1">
    <source>
        <dbReference type="ARBA" id="ARBA00009437"/>
    </source>
</evidence>